<organism evidence="12 13">
    <name type="scientific">Bison bison bison</name>
    <name type="common">North American plains bison</name>
    <dbReference type="NCBI Taxonomy" id="43346"/>
    <lineage>
        <taxon>Eukaryota</taxon>
        <taxon>Metazoa</taxon>
        <taxon>Chordata</taxon>
        <taxon>Craniata</taxon>
        <taxon>Vertebrata</taxon>
        <taxon>Euteleostomi</taxon>
        <taxon>Mammalia</taxon>
        <taxon>Eutheria</taxon>
        <taxon>Laurasiatheria</taxon>
        <taxon>Artiodactyla</taxon>
        <taxon>Ruminantia</taxon>
        <taxon>Pecora</taxon>
        <taxon>Bovidae</taxon>
        <taxon>Bovinae</taxon>
        <taxon>Bison</taxon>
    </lineage>
</organism>
<dbReference type="RefSeq" id="XP_010853489.1">
    <property type="nucleotide sequence ID" value="XM_010855187.1"/>
</dbReference>
<dbReference type="Gene3D" id="1.20.1070.10">
    <property type="entry name" value="Rhodopsin 7-helix transmembrane proteins"/>
    <property type="match status" value="1"/>
</dbReference>
<dbReference type="PROSITE" id="PS50262">
    <property type="entry name" value="G_PROTEIN_RECEP_F1_2"/>
    <property type="match status" value="1"/>
</dbReference>
<evidence type="ECO:0000256" key="9">
    <source>
        <dbReference type="SAM" id="MobiDB-lite"/>
    </source>
</evidence>
<feature type="transmembrane region" description="Helical" evidence="10">
    <location>
        <begin position="356"/>
        <end position="383"/>
    </location>
</feature>
<protein>
    <submittedName>
        <fullName evidence="13">Melatonin receptor type 1B</fullName>
    </submittedName>
</protein>
<evidence type="ECO:0000256" key="8">
    <source>
        <dbReference type="ARBA" id="ARBA00023224"/>
    </source>
</evidence>
<evidence type="ECO:0000256" key="2">
    <source>
        <dbReference type="ARBA" id="ARBA00022475"/>
    </source>
</evidence>
<comment type="subcellular location">
    <subcellularLocation>
        <location evidence="1">Cell membrane</location>
        <topology evidence="1">Multi-pass membrane protein</topology>
    </subcellularLocation>
</comment>
<dbReference type="CTD" id="4544"/>
<gene>
    <name evidence="13" type="primary">MTNR1B</name>
</gene>
<keyword evidence="2" id="KW-1003">Cell membrane</keyword>
<dbReference type="PRINTS" id="PR00857">
    <property type="entry name" value="MELATONINR"/>
</dbReference>
<keyword evidence="3 10" id="KW-0812">Transmembrane</keyword>
<dbReference type="Pfam" id="PF00001">
    <property type="entry name" value="7tm_1"/>
    <property type="match status" value="1"/>
</dbReference>
<evidence type="ECO:0000313" key="13">
    <source>
        <dbReference type="RefSeq" id="XP_010853489.1"/>
    </source>
</evidence>
<dbReference type="InterPro" id="IPR000025">
    <property type="entry name" value="Melatonin_rcpt"/>
</dbReference>
<dbReference type="InterPro" id="IPR017452">
    <property type="entry name" value="GPCR_Rhodpsn_7TM"/>
</dbReference>
<feature type="domain" description="G-protein coupled receptors family 1 profile" evidence="11">
    <location>
        <begin position="234"/>
        <end position="415"/>
    </location>
</feature>
<evidence type="ECO:0000256" key="7">
    <source>
        <dbReference type="ARBA" id="ARBA00023170"/>
    </source>
</evidence>
<dbReference type="GO" id="GO:0008502">
    <property type="term" value="F:melatonin receptor activity"/>
    <property type="evidence" value="ECO:0007669"/>
    <property type="project" value="InterPro"/>
</dbReference>
<dbReference type="AlphaFoldDB" id="A0A6P3IN63"/>
<feature type="transmembrane region" description="Helical" evidence="10">
    <location>
        <begin position="305"/>
        <end position="335"/>
    </location>
</feature>
<keyword evidence="8" id="KW-0807">Transducer</keyword>
<dbReference type="Proteomes" id="UP000515208">
    <property type="component" value="Unplaced"/>
</dbReference>
<keyword evidence="12" id="KW-1185">Reference proteome</keyword>
<feature type="region of interest" description="Disordered" evidence="9">
    <location>
        <begin position="511"/>
        <end position="531"/>
    </location>
</feature>
<name>A0A6P3IN63_BISBB</name>
<evidence type="ECO:0000259" key="11">
    <source>
        <dbReference type="PROSITE" id="PS50262"/>
    </source>
</evidence>
<feature type="transmembrane region" description="Helical" evidence="10">
    <location>
        <begin position="395"/>
        <end position="418"/>
    </location>
</feature>
<evidence type="ECO:0000256" key="10">
    <source>
        <dbReference type="SAM" id="Phobius"/>
    </source>
</evidence>
<keyword evidence="5" id="KW-0297">G-protein coupled receptor</keyword>
<evidence type="ECO:0000313" key="12">
    <source>
        <dbReference type="Proteomes" id="UP000515208"/>
    </source>
</evidence>
<sequence length="626" mass="67841">MQMSAHPSAESTMHGIKSTVEPLPFKVFLGSIFPPCPPTSFCELLLTGKSTFWRGSALLTANQQVLTSSTFSSLKIWVFLDTQLLGRCLRTGLLAGARGWAGKGAPCLRRDGVRRGWRGAGASGMPENGSFANCCEAGGRVGNLLVILSVLGNRKLRNAGERRARRRVGRSRGPGLWSDSDRAVGRLVCPPLPAPPSLLSTSPQADPELKLLKALEEMLLGPQPPPSRHYQVGSVFNITAIAVDRYCYVCRSVTYHRLCRRRHAAVYVGLVWLLTLLVLLPNFFVGSLEYDPRVYSCTFAQTASAGYTAAVVLVHFLLPVAVVCFCYLHIWVLVLRARRKVKAESKPRPWSGRVRSFLSMFVVFVIFAICWAPLNCIGLAVAIDPEEVAPRVPEGLFVSSYFLAYFNSCLNAIVYGLLNQNFRREYKRIISALWNPRRCLQNSSKGSQAEGPGSQPTPADSARAPVQADNLPPDAQPGLCEELLRWHGLRVRAWLALVIIPSSLFYLQSVKGDPEGEKQGPEKTGVDGRGREGFSLQYLDLSGCVTGSGALEHAGFGSCAPRLQSAGSVVVMPGQYLDLSGCGTGSRALEHAGFGSCGSQALERRLDDSGARVSLLCGSGVSLDQG</sequence>
<dbReference type="GeneID" id="104999620"/>
<dbReference type="InterPro" id="IPR000276">
    <property type="entry name" value="GPCR_Rhodpsn"/>
</dbReference>
<dbReference type="OrthoDB" id="10044919at2759"/>
<dbReference type="SUPFAM" id="SSF81321">
    <property type="entry name" value="Family A G protein-coupled receptor-like"/>
    <property type="match status" value="1"/>
</dbReference>
<keyword evidence="7 13" id="KW-0675">Receptor</keyword>
<dbReference type="GO" id="GO:0005886">
    <property type="term" value="C:plasma membrane"/>
    <property type="evidence" value="ECO:0007669"/>
    <property type="project" value="UniProtKB-SubCell"/>
</dbReference>
<evidence type="ECO:0000256" key="4">
    <source>
        <dbReference type="ARBA" id="ARBA00022989"/>
    </source>
</evidence>
<evidence type="ECO:0000256" key="5">
    <source>
        <dbReference type="ARBA" id="ARBA00023040"/>
    </source>
</evidence>
<dbReference type="PANTHER" id="PTHR24228">
    <property type="entry name" value="B2 BRADYKININ RECEPTOR/ANGIOTENSIN II RECEPTOR"/>
    <property type="match status" value="1"/>
</dbReference>
<reference evidence="13" key="1">
    <citation type="submission" date="2025-08" db="UniProtKB">
        <authorList>
            <consortium name="RefSeq"/>
        </authorList>
    </citation>
    <scope>IDENTIFICATION</scope>
    <source>
        <tissue evidence="13">Blood</tissue>
    </source>
</reference>
<feature type="transmembrane region" description="Helical" evidence="10">
    <location>
        <begin position="264"/>
        <end position="285"/>
    </location>
</feature>
<keyword evidence="4 10" id="KW-1133">Transmembrane helix</keyword>
<proteinExistence type="predicted"/>
<accession>A0A6P3IN63</accession>
<feature type="compositionally biased region" description="Basic and acidic residues" evidence="9">
    <location>
        <begin position="512"/>
        <end position="531"/>
    </location>
</feature>
<feature type="region of interest" description="Disordered" evidence="9">
    <location>
        <begin position="442"/>
        <end position="474"/>
    </location>
</feature>
<dbReference type="PANTHER" id="PTHR24228:SF54">
    <property type="entry name" value="MELATONIN RECEPTOR TYPE 1B"/>
    <property type="match status" value="1"/>
</dbReference>
<evidence type="ECO:0000256" key="3">
    <source>
        <dbReference type="ARBA" id="ARBA00022692"/>
    </source>
</evidence>
<dbReference type="KEGG" id="bbis:104999620"/>
<keyword evidence="6 10" id="KW-0472">Membrane</keyword>
<dbReference type="PRINTS" id="PR00237">
    <property type="entry name" value="GPCRRHODOPSN"/>
</dbReference>
<evidence type="ECO:0000256" key="1">
    <source>
        <dbReference type="ARBA" id="ARBA00004651"/>
    </source>
</evidence>
<evidence type="ECO:0000256" key="6">
    <source>
        <dbReference type="ARBA" id="ARBA00023136"/>
    </source>
</evidence>